<accession>A0ABS0AXF9</accession>
<protein>
    <recommendedName>
        <fullName evidence="8 9">1,4-dihydroxy-2-naphthoate octaprenyltransferase</fullName>
        <shortName evidence="8">DHNA-octaprenyltransferase</shortName>
        <ecNumber evidence="8 9">2.5.1.74</ecNumber>
    </recommendedName>
</protein>
<dbReference type="RefSeq" id="WP_194846923.1">
    <property type="nucleotide sequence ID" value="NZ_JAAEJV010000002.1"/>
</dbReference>
<evidence type="ECO:0000256" key="9">
    <source>
        <dbReference type="NCBIfam" id="TIGR00751"/>
    </source>
</evidence>
<evidence type="ECO:0000256" key="4">
    <source>
        <dbReference type="ARBA" id="ARBA00022679"/>
    </source>
</evidence>
<organism evidence="10 11">
    <name type="scientific">Candidatus Neptunichlamydia vexilliferae</name>
    <dbReference type="NCBI Taxonomy" id="1651774"/>
    <lineage>
        <taxon>Bacteria</taxon>
        <taxon>Pseudomonadati</taxon>
        <taxon>Chlamydiota</taxon>
        <taxon>Chlamydiia</taxon>
        <taxon>Parachlamydiales</taxon>
        <taxon>Simkaniaceae</taxon>
        <taxon>Candidatus Neptunichlamydia</taxon>
    </lineage>
</organism>
<sequence length="288" mass="31009">MNIWIEGTRPKTLIASLSPVLIGSVIAWETAFSFAIFFACVAFALLVQVGTNFANDYIDFLKGADTKERKGPRRLVQSGLVSAEKMRRVTFAIFGCAALIGLYLMLIGGWQIGVLALLAILFGYLYTGGPYPLGYLGLGDLFVLVFFGPVAVAGVVYLQTGMFSPVAVLAGCAPGLLSTAILVMNNLRDVEEDHKVKKQTLPVRFGTGFGKWEFAGSIILALVTPLVLWVVTGKHPFSLAAVGTATMGLPLIGTVFRAKEPHALAPLFPKVGKLLTLYTLLFCLGWLF</sequence>
<name>A0ABS0AXF9_9BACT</name>
<comment type="function">
    <text evidence="8">Conversion of 1,4-dihydroxy-2-naphthoate (DHNA) to demethylmenaquinone (DMK).</text>
</comment>
<keyword evidence="3 8" id="KW-1003">Cell membrane</keyword>
<evidence type="ECO:0000256" key="2">
    <source>
        <dbReference type="ARBA" id="ARBA00022428"/>
    </source>
</evidence>
<dbReference type="InterPro" id="IPR026046">
    <property type="entry name" value="UBIAD1"/>
</dbReference>
<keyword evidence="11" id="KW-1185">Reference proteome</keyword>
<proteinExistence type="inferred from homology"/>
<dbReference type="PANTHER" id="PTHR13929">
    <property type="entry name" value="1,4-DIHYDROXY-2-NAPHTHOATE OCTAPRENYLTRANSFERASE"/>
    <property type="match status" value="1"/>
</dbReference>
<gene>
    <name evidence="8" type="primary">menA</name>
    <name evidence="10" type="ORF">NEPTK9_000141</name>
</gene>
<dbReference type="InterPro" id="IPR004657">
    <property type="entry name" value="MenA"/>
</dbReference>
<reference evidence="10 11" key="1">
    <citation type="submission" date="2020-01" db="EMBL/GenBank/DDBJ databases">
        <title>Draft genome sequence of Cand. Neptunochlamydia vexilliferae K9.</title>
        <authorList>
            <person name="Schulz F."/>
            <person name="Koestlbacher S."/>
            <person name="Wascher F."/>
            <person name="Pizzetti I."/>
            <person name="Horn M."/>
        </authorList>
    </citation>
    <scope>NUCLEOTIDE SEQUENCE [LARGE SCALE GENOMIC DNA]</scope>
    <source>
        <strain evidence="10 11">K9</strain>
    </source>
</reference>
<feature type="transmembrane region" description="Helical" evidence="8">
    <location>
        <begin position="268"/>
        <end position="287"/>
    </location>
</feature>
<evidence type="ECO:0000256" key="5">
    <source>
        <dbReference type="ARBA" id="ARBA00022692"/>
    </source>
</evidence>
<dbReference type="PIRSF" id="PIRSF005355">
    <property type="entry name" value="UBIAD1"/>
    <property type="match status" value="1"/>
</dbReference>
<evidence type="ECO:0000313" key="10">
    <source>
        <dbReference type="EMBL" id="MBF5058644.1"/>
    </source>
</evidence>
<comment type="catalytic activity">
    <reaction evidence="8">
        <text>an all-trans-polyprenyl diphosphate + 1,4-dihydroxy-2-naphthoate + H(+) = a 2-demethylmenaquinol + CO2 + diphosphate</text>
        <dbReference type="Rhea" id="RHEA:26478"/>
        <dbReference type="Rhea" id="RHEA-COMP:9563"/>
        <dbReference type="Rhea" id="RHEA-COMP:9564"/>
        <dbReference type="ChEBI" id="CHEBI:11173"/>
        <dbReference type="ChEBI" id="CHEBI:15378"/>
        <dbReference type="ChEBI" id="CHEBI:16526"/>
        <dbReference type="ChEBI" id="CHEBI:33019"/>
        <dbReference type="ChEBI" id="CHEBI:55437"/>
        <dbReference type="ChEBI" id="CHEBI:58914"/>
        <dbReference type="EC" id="2.5.1.74"/>
    </reaction>
</comment>
<dbReference type="HAMAP" id="MF_01937">
    <property type="entry name" value="MenA_1"/>
    <property type="match status" value="1"/>
</dbReference>
<keyword evidence="7 8" id="KW-0472">Membrane</keyword>
<evidence type="ECO:0000256" key="7">
    <source>
        <dbReference type="ARBA" id="ARBA00023136"/>
    </source>
</evidence>
<comment type="pathway">
    <text evidence="8">Quinol/quinone metabolism; menaquinone biosynthesis; menaquinol from 1,4-dihydroxy-2-naphthoate: step 1/2.</text>
</comment>
<dbReference type="NCBIfam" id="NF004751">
    <property type="entry name" value="PRK06080.1-3"/>
    <property type="match status" value="1"/>
</dbReference>
<dbReference type="PANTHER" id="PTHR13929:SF0">
    <property type="entry name" value="UBIA PRENYLTRANSFERASE DOMAIN-CONTAINING PROTEIN 1"/>
    <property type="match status" value="1"/>
</dbReference>
<keyword evidence="5 8" id="KW-0812">Transmembrane</keyword>
<keyword evidence="6 8" id="KW-1133">Transmembrane helix</keyword>
<evidence type="ECO:0000256" key="8">
    <source>
        <dbReference type="HAMAP-Rule" id="MF_01937"/>
    </source>
</evidence>
<evidence type="ECO:0000313" key="11">
    <source>
        <dbReference type="Proteomes" id="UP001194714"/>
    </source>
</evidence>
<dbReference type="Proteomes" id="UP001194714">
    <property type="component" value="Unassembled WGS sequence"/>
</dbReference>
<dbReference type="InterPro" id="IPR044878">
    <property type="entry name" value="UbiA_sf"/>
</dbReference>
<dbReference type="InterPro" id="IPR000537">
    <property type="entry name" value="UbiA_prenyltransferase"/>
</dbReference>
<keyword evidence="2 8" id="KW-0474">Menaquinone biosynthesis</keyword>
<dbReference type="EC" id="2.5.1.74" evidence="8 9"/>
<dbReference type="Pfam" id="PF01040">
    <property type="entry name" value="UbiA"/>
    <property type="match status" value="1"/>
</dbReference>
<evidence type="ECO:0000256" key="1">
    <source>
        <dbReference type="ARBA" id="ARBA00004141"/>
    </source>
</evidence>
<feature type="transmembrane region" description="Helical" evidence="8">
    <location>
        <begin position="166"/>
        <end position="187"/>
    </location>
</feature>
<feature type="transmembrane region" description="Helical" evidence="8">
    <location>
        <begin position="208"/>
        <end position="231"/>
    </location>
</feature>
<dbReference type="EMBL" id="JAAEJV010000002">
    <property type="protein sequence ID" value="MBF5058644.1"/>
    <property type="molecule type" value="Genomic_DNA"/>
</dbReference>
<dbReference type="CDD" id="cd13962">
    <property type="entry name" value="PT_UbiA_UBIAD1"/>
    <property type="match status" value="1"/>
</dbReference>
<feature type="transmembrane region" description="Helical" evidence="8">
    <location>
        <begin position="34"/>
        <end position="54"/>
    </location>
</feature>
<dbReference type="NCBIfam" id="TIGR00751">
    <property type="entry name" value="menA"/>
    <property type="match status" value="1"/>
</dbReference>
<keyword evidence="4 8" id="KW-0808">Transferase</keyword>
<comment type="similarity">
    <text evidence="8">Belongs to the MenA family. Type 1 subfamily.</text>
</comment>
<comment type="caution">
    <text evidence="10">The sequence shown here is derived from an EMBL/GenBank/DDBJ whole genome shotgun (WGS) entry which is preliminary data.</text>
</comment>
<comment type="subcellular location">
    <subcellularLocation>
        <location evidence="8">Cell membrane</location>
        <topology evidence="8">Multi-pass membrane protein</topology>
    </subcellularLocation>
    <subcellularLocation>
        <location evidence="1">Membrane</location>
        <topology evidence="1">Multi-pass membrane protein</topology>
    </subcellularLocation>
</comment>
<feature type="transmembrane region" description="Helical" evidence="8">
    <location>
        <begin position="141"/>
        <end position="160"/>
    </location>
</feature>
<evidence type="ECO:0000256" key="3">
    <source>
        <dbReference type="ARBA" id="ARBA00022475"/>
    </source>
</evidence>
<feature type="transmembrane region" description="Helical" evidence="8">
    <location>
        <begin position="89"/>
        <end position="106"/>
    </location>
</feature>
<evidence type="ECO:0000256" key="6">
    <source>
        <dbReference type="ARBA" id="ARBA00022989"/>
    </source>
</evidence>
<feature type="transmembrane region" description="Helical" evidence="8">
    <location>
        <begin position="237"/>
        <end position="256"/>
    </location>
</feature>
<dbReference type="GO" id="GO:0046428">
    <property type="term" value="F:1,4-dihydroxy-2-naphthoate polyprenyltransferase activity"/>
    <property type="evidence" value="ECO:0007669"/>
    <property type="project" value="UniProtKB-EC"/>
</dbReference>
<dbReference type="Gene3D" id="1.10.357.140">
    <property type="entry name" value="UbiA prenyltransferase"/>
    <property type="match status" value="1"/>
</dbReference>